<dbReference type="GO" id="GO:0016989">
    <property type="term" value="F:sigma factor antagonist activity"/>
    <property type="evidence" value="ECO:0007669"/>
    <property type="project" value="InterPro"/>
</dbReference>
<dbReference type="InterPro" id="IPR005572">
    <property type="entry name" value="Anti-sigma_E_RseA_N"/>
</dbReference>
<sequence length="215" mass="22634">MSEAQREHLSAGIDGELAREELRFLLRRFEHDAELRQAWTRYHLAGDGLRRQLPALASSGFAARVEQAIARESQARAGRRAPHWLRWSAGGAIAASVAVAALIIARPVADDDHATAGLAQAGPTAQVVTAQAGPATPAAVPPWLSVDTASQYSQQAAATLGESYGGMLPYARGLSPYRLQATRSPGNGAAGYLLLVDPQQAPTARSPRQAAAGAR</sequence>
<dbReference type="OrthoDB" id="5298512at2"/>
<dbReference type="PANTHER" id="PTHR38104:SF1">
    <property type="entry name" value="ANTI-SIGMA-E FACTOR RSEA"/>
    <property type="match status" value="1"/>
</dbReference>
<dbReference type="SUPFAM" id="SSF89069">
    <property type="entry name" value="N-terminal, cytoplasmic domain of anti-sigmaE factor RseA"/>
    <property type="match status" value="1"/>
</dbReference>
<keyword evidence="3" id="KW-1185">Reference proteome</keyword>
<dbReference type="AlphaFoldDB" id="A0A1H7A471"/>
<dbReference type="InterPro" id="IPR036147">
    <property type="entry name" value="Anti-sigma_E_RseA_N_sf"/>
</dbReference>
<dbReference type="STRING" id="529704.SAMN02927913_0165"/>
<evidence type="ECO:0000259" key="1">
    <source>
        <dbReference type="Pfam" id="PF03872"/>
    </source>
</evidence>
<gene>
    <name evidence="2" type="ORF">SAMN04487997_0238</name>
</gene>
<dbReference type="Proteomes" id="UP000199420">
    <property type="component" value="Unassembled WGS sequence"/>
</dbReference>
<dbReference type="EMBL" id="FNYC01000013">
    <property type="protein sequence ID" value="SEJ56822.1"/>
    <property type="molecule type" value="Genomic_DNA"/>
</dbReference>
<proteinExistence type="predicted"/>
<dbReference type="Gene3D" id="1.10.10.880">
    <property type="entry name" value="Anti sigma-E protein RseA, N-terminal domain"/>
    <property type="match status" value="1"/>
</dbReference>
<dbReference type="PANTHER" id="PTHR38104">
    <property type="match status" value="1"/>
</dbReference>
<organism evidence="2 3">
    <name type="scientific">Frateuria terrea</name>
    <dbReference type="NCBI Taxonomy" id="529704"/>
    <lineage>
        <taxon>Bacteria</taxon>
        <taxon>Pseudomonadati</taxon>
        <taxon>Pseudomonadota</taxon>
        <taxon>Gammaproteobacteria</taxon>
        <taxon>Lysobacterales</taxon>
        <taxon>Rhodanobacteraceae</taxon>
        <taxon>Frateuria</taxon>
    </lineage>
</organism>
<dbReference type="RefSeq" id="WP_091340661.1">
    <property type="nucleotide sequence ID" value="NZ_FNYC01000013.1"/>
</dbReference>
<evidence type="ECO:0000313" key="3">
    <source>
        <dbReference type="Proteomes" id="UP000199420"/>
    </source>
</evidence>
<dbReference type="InterPro" id="IPR052383">
    <property type="entry name" value="Anti-sigma-E_RseA-like"/>
</dbReference>
<evidence type="ECO:0000313" key="2">
    <source>
        <dbReference type="EMBL" id="SEJ56822.1"/>
    </source>
</evidence>
<dbReference type="Pfam" id="PF03872">
    <property type="entry name" value="RseA_N"/>
    <property type="match status" value="1"/>
</dbReference>
<name>A0A1H7A471_9GAMM</name>
<feature type="domain" description="Anti sigma-E protein RseA N-terminal" evidence="1">
    <location>
        <begin position="5"/>
        <end position="79"/>
    </location>
</feature>
<accession>A0A1H7A471</accession>
<reference evidence="2 3" key="1">
    <citation type="submission" date="2016-10" db="EMBL/GenBank/DDBJ databases">
        <authorList>
            <person name="de Groot N.N."/>
        </authorList>
    </citation>
    <scope>NUCLEOTIDE SEQUENCE [LARGE SCALE GENOMIC DNA]</scope>
    <source>
        <strain evidence="2 3">DSM 26515</strain>
    </source>
</reference>
<dbReference type="CDD" id="cd16328">
    <property type="entry name" value="RseA_N"/>
    <property type="match status" value="1"/>
</dbReference>
<protein>
    <submittedName>
        <fullName evidence="2">Sigma-E factor negative regulatory protein RseA</fullName>
    </submittedName>
</protein>